<proteinExistence type="predicted"/>
<reference evidence="2 3" key="1">
    <citation type="journal article" date="2018" name="PLoS Genet.">
        <title>Population sequencing reveals clonal diversity and ancestral inbreeding in the grapevine cultivar Chardonnay.</title>
        <authorList>
            <person name="Roach M.J."/>
            <person name="Johnson D.L."/>
            <person name="Bohlmann J."/>
            <person name="van Vuuren H.J."/>
            <person name="Jones S.J."/>
            <person name="Pretorius I.S."/>
            <person name="Schmidt S.A."/>
            <person name="Borneman A.R."/>
        </authorList>
    </citation>
    <scope>NUCLEOTIDE SEQUENCE [LARGE SCALE GENOMIC DNA]</scope>
    <source>
        <strain evidence="3">cv. Chardonnay</strain>
        <tissue evidence="2">Leaf</tissue>
    </source>
</reference>
<organism evidence="2 3">
    <name type="scientific">Vitis vinifera</name>
    <name type="common">Grape</name>
    <dbReference type="NCBI Taxonomy" id="29760"/>
    <lineage>
        <taxon>Eukaryota</taxon>
        <taxon>Viridiplantae</taxon>
        <taxon>Streptophyta</taxon>
        <taxon>Embryophyta</taxon>
        <taxon>Tracheophyta</taxon>
        <taxon>Spermatophyta</taxon>
        <taxon>Magnoliopsida</taxon>
        <taxon>eudicotyledons</taxon>
        <taxon>Gunneridae</taxon>
        <taxon>Pentapetalae</taxon>
        <taxon>rosids</taxon>
        <taxon>Vitales</taxon>
        <taxon>Vitaceae</taxon>
        <taxon>Viteae</taxon>
        <taxon>Vitis</taxon>
    </lineage>
</organism>
<sequence length="360" mass="39706">MDPQSQGHSFFLSSEGEVYSQWPSCSDAVYGGYVHFVEPVLEISHIDDDLFPGPDSPLVSISYLPGMGLGRRQHGPSEFIAIPDHDIPFGLKIHPHRGRLSLYGAIARLLVRELESHAPSDGIIGGLSTTQEIVQPMTLCFSDEINEHETFAEIGDIVDGVVHVTSRPTPKIAEDVIVVDVLFDGPVGLVEGASDFVDPPHSFDVLSGFVSRHDYVSDFSSMDLSIFEYLLVCYVIALSAPSSPTSQIFDIDDEVAQHDSDDDSSSVSDSNPVDQRVSPATGDIKIIDFSTVDQPRELRIGSDLSTDERDNLIQLLRAYLDFFAWSYEDMPGLDHLLFSIVCHFCSMPDDYTQKVLFCSL</sequence>
<accession>A0A438I1V5</accession>
<feature type="region of interest" description="Disordered" evidence="1">
    <location>
        <begin position="257"/>
        <end position="278"/>
    </location>
</feature>
<name>A0A438I1V5_VITVI</name>
<evidence type="ECO:0000313" key="3">
    <source>
        <dbReference type="Proteomes" id="UP000288805"/>
    </source>
</evidence>
<comment type="caution">
    <text evidence="2">The sequence shown here is derived from an EMBL/GenBank/DDBJ whole genome shotgun (WGS) entry which is preliminary data.</text>
</comment>
<gene>
    <name evidence="2" type="ORF">CK203_046461</name>
</gene>
<dbReference type="AlphaFoldDB" id="A0A438I1V5"/>
<dbReference type="EMBL" id="QGNW01000152">
    <property type="protein sequence ID" value="RVW90698.1"/>
    <property type="molecule type" value="Genomic_DNA"/>
</dbReference>
<evidence type="ECO:0000256" key="1">
    <source>
        <dbReference type="SAM" id="MobiDB-lite"/>
    </source>
</evidence>
<protein>
    <submittedName>
        <fullName evidence="2">Uncharacterized protein</fullName>
    </submittedName>
</protein>
<dbReference type="Proteomes" id="UP000288805">
    <property type="component" value="Unassembled WGS sequence"/>
</dbReference>
<evidence type="ECO:0000313" key="2">
    <source>
        <dbReference type="EMBL" id="RVW90698.1"/>
    </source>
</evidence>